<feature type="domain" description="Integrase catalytic" evidence="2">
    <location>
        <begin position="134"/>
        <end position="288"/>
    </location>
</feature>
<dbReference type="PROSITE" id="PS50994">
    <property type="entry name" value="INTEGRASE"/>
    <property type="match status" value="1"/>
</dbReference>
<dbReference type="InterPro" id="IPR050951">
    <property type="entry name" value="Retrovirus_Pol_polyprotein"/>
</dbReference>
<dbReference type="InterPro" id="IPR036397">
    <property type="entry name" value="RNaseH_sf"/>
</dbReference>
<evidence type="ECO:0000256" key="1">
    <source>
        <dbReference type="ARBA" id="ARBA00039658"/>
    </source>
</evidence>
<dbReference type="EMBL" id="JAHDVG010000483">
    <property type="protein sequence ID" value="KAH1172064.1"/>
    <property type="molecule type" value="Genomic_DNA"/>
</dbReference>
<evidence type="ECO:0000313" key="4">
    <source>
        <dbReference type="Proteomes" id="UP000827986"/>
    </source>
</evidence>
<dbReference type="Gene3D" id="3.30.420.10">
    <property type="entry name" value="Ribonuclease H-like superfamily/Ribonuclease H"/>
    <property type="match status" value="1"/>
</dbReference>
<evidence type="ECO:0000259" key="2">
    <source>
        <dbReference type="PROSITE" id="PS50994"/>
    </source>
</evidence>
<accession>A0A9D4AVU8</accession>
<dbReference type="AlphaFoldDB" id="A0A9D4AVU8"/>
<proteinExistence type="predicted"/>
<protein>
    <recommendedName>
        <fullName evidence="1">Gypsy retrotransposon integrase-like protein 1</fullName>
    </recommendedName>
</protein>
<dbReference type="PANTHER" id="PTHR37984">
    <property type="entry name" value="PROTEIN CBG26694"/>
    <property type="match status" value="1"/>
</dbReference>
<dbReference type="InterPro" id="IPR012337">
    <property type="entry name" value="RNaseH-like_sf"/>
</dbReference>
<sequence>MADKAVKSFEEKIAQVLAYKRTYTYPKRMNKAGRLNLRRFAAKFSLEEGTLFRSARGRKVVVLHTMKQARQLFEQYHDNPQGRHQGIFKTREALTTRYYWPGMTKDITDWVSRCLHCQEVQQERNLDTTLKSVKVSQPFELVGMDLIGPLPATKEGYQYILTATDYLTRWVHAFPLKNKSAPEVAKKMYEFIYQYGWPQRILTGPGSEFTNELNLELCKKIGIQRSFISPYHGLAENTNKSIKRALRKSVDDSATNWDEFLGDIVFSLRTKPNMTTKFSPYQLLYGFEARLPDQVSDSCTVGVLQLSGARVIL</sequence>
<keyword evidence="4" id="KW-1185">Reference proteome</keyword>
<dbReference type="Proteomes" id="UP000827986">
    <property type="component" value="Unassembled WGS sequence"/>
</dbReference>
<dbReference type="GO" id="GO:0003676">
    <property type="term" value="F:nucleic acid binding"/>
    <property type="evidence" value="ECO:0007669"/>
    <property type="project" value="InterPro"/>
</dbReference>
<reference evidence="3" key="1">
    <citation type="submission" date="2021-09" db="EMBL/GenBank/DDBJ databases">
        <title>The genome of Mauremys mutica provides insights into the evolution of semi-aquatic lifestyle.</title>
        <authorList>
            <person name="Gong S."/>
            <person name="Gao Y."/>
        </authorList>
    </citation>
    <scope>NUCLEOTIDE SEQUENCE</scope>
    <source>
        <strain evidence="3">MM-2020</strain>
        <tissue evidence="3">Muscle</tissue>
    </source>
</reference>
<dbReference type="PANTHER" id="PTHR37984:SF5">
    <property type="entry name" value="PROTEIN NYNRIN-LIKE"/>
    <property type="match status" value="1"/>
</dbReference>
<name>A0A9D4AVU8_9SAUR</name>
<dbReference type="FunFam" id="1.10.340.70:FF:000001">
    <property type="entry name" value="Retrovirus-related Pol polyprotein from transposon gypsy-like Protein"/>
    <property type="match status" value="1"/>
</dbReference>
<dbReference type="GO" id="GO:0015074">
    <property type="term" value="P:DNA integration"/>
    <property type="evidence" value="ECO:0007669"/>
    <property type="project" value="InterPro"/>
</dbReference>
<dbReference type="Gene3D" id="1.10.340.70">
    <property type="match status" value="1"/>
</dbReference>
<dbReference type="SUPFAM" id="SSF53098">
    <property type="entry name" value="Ribonuclease H-like"/>
    <property type="match status" value="1"/>
</dbReference>
<gene>
    <name evidence="3" type="ORF">KIL84_007682</name>
</gene>
<organism evidence="3 4">
    <name type="scientific">Mauremys mutica</name>
    <name type="common">yellowpond turtle</name>
    <dbReference type="NCBI Taxonomy" id="74926"/>
    <lineage>
        <taxon>Eukaryota</taxon>
        <taxon>Metazoa</taxon>
        <taxon>Chordata</taxon>
        <taxon>Craniata</taxon>
        <taxon>Vertebrata</taxon>
        <taxon>Euteleostomi</taxon>
        <taxon>Archelosauria</taxon>
        <taxon>Testudinata</taxon>
        <taxon>Testudines</taxon>
        <taxon>Cryptodira</taxon>
        <taxon>Durocryptodira</taxon>
        <taxon>Testudinoidea</taxon>
        <taxon>Geoemydidae</taxon>
        <taxon>Geoemydinae</taxon>
        <taxon>Mauremys</taxon>
    </lineage>
</organism>
<dbReference type="Pfam" id="PF17921">
    <property type="entry name" value="Integrase_H2C2"/>
    <property type="match status" value="1"/>
</dbReference>
<evidence type="ECO:0000313" key="3">
    <source>
        <dbReference type="EMBL" id="KAH1172064.1"/>
    </source>
</evidence>
<dbReference type="InterPro" id="IPR041588">
    <property type="entry name" value="Integrase_H2C2"/>
</dbReference>
<dbReference type="Pfam" id="PF00665">
    <property type="entry name" value="rve"/>
    <property type="match status" value="1"/>
</dbReference>
<comment type="caution">
    <text evidence="3">The sequence shown here is derived from an EMBL/GenBank/DDBJ whole genome shotgun (WGS) entry which is preliminary data.</text>
</comment>
<dbReference type="InterPro" id="IPR001584">
    <property type="entry name" value="Integrase_cat-core"/>
</dbReference>